<dbReference type="InterPro" id="IPR009057">
    <property type="entry name" value="Homeodomain-like_sf"/>
</dbReference>
<evidence type="ECO:0000313" key="1">
    <source>
        <dbReference type="EMBL" id="TRU77568.1"/>
    </source>
</evidence>
<comment type="caution">
    <text evidence="1">The sequence shown here is derived from an EMBL/GenBank/DDBJ whole genome shotgun (WGS) entry which is preliminary data.</text>
</comment>
<gene>
    <name evidence="1" type="ORF">EWV77_05480</name>
</gene>
<dbReference type="Pfam" id="PF04255">
    <property type="entry name" value="DUF433"/>
    <property type="match status" value="1"/>
</dbReference>
<dbReference type="AlphaFoldDB" id="A0A552I2F4"/>
<dbReference type="EMBL" id="SFAZ01000079">
    <property type="protein sequence ID" value="TRU77568.1"/>
    <property type="molecule type" value="Genomic_DNA"/>
</dbReference>
<proteinExistence type="predicted"/>
<dbReference type="Proteomes" id="UP000320674">
    <property type="component" value="Unassembled WGS sequence"/>
</dbReference>
<organism evidence="1 2">
    <name type="scientific">Microcystis viridis Mv_BB_P_19951000_S68D</name>
    <dbReference type="NCBI Taxonomy" id="2486270"/>
    <lineage>
        <taxon>Bacteria</taxon>
        <taxon>Bacillati</taxon>
        <taxon>Cyanobacteriota</taxon>
        <taxon>Cyanophyceae</taxon>
        <taxon>Oscillatoriophycideae</taxon>
        <taxon>Chroococcales</taxon>
        <taxon>Microcystaceae</taxon>
        <taxon>Microcystis</taxon>
    </lineage>
</organism>
<protein>
    <submittedName>
        <fullName evidence="1">DUF433 domain-containing protein</fullName>
    </submittedName>
</protein>
<name>A0A552I2F4_MICVR</name>
<sequence length="117" mass="14144">MQLEDYFIFLAENDIRIKNTRIGIETVLYDYIYRSRTPEEITKTYLSLNLEQVYATILYYLHNKQEIGEYLTNWLEWGHKMREEQKLNSPPISEKLRQLRAERLSSGKSYANQVFDR</sequence>
<accession>A0A552I2F4</accession>
<dbReference type="InterPro" id="IPR036388">
    <property type="entry name" value="WH-like_DNA-bd_sf"/>
</dbReference>
<dbReference type="SUPFAM" id="SSF46689">
    <property type="entry name" value="Homeodomain-like"/>
    <property type="match status" value="1"/>
</dbReference>
<reference evidence="1 2" key="1">
    <citation type="submission" date="2019-01" db="EMBL/GenBank/DDBJ databases">
        <title>Coherence of Microcystis species and biogeography revealed through population genomics.</title>
        <authorList>
            <person name="Perez-Carrascal O.M."/>
            <person name="Terrat Y."/>
            <person name="Giani A."/>
            <person name="Fortin N."/>
            <person name="Tromas N."/>
            <person name="Shapiro B.J."/>
        </authorList>
    </citation>
    <scope>NUCLEOTIDE SEQUENCE [LARGE SCALE GENOMIC DNA]</scope>
    <source>
        <strain evidence="1">Mv_BB_P_19951000_S68D</strain>
    </source>
</reference>
<dbReference type="Gene3D" id="1.10.10.10">
    <property type="entry name" value="Winged helix-like DNA-binding domain superfamily/Winged helix DNA-binding domain"/>
    <property type="match status" value="1"/>
</dbReference>
<dbReference type="InterPro" id="IPR007367">
    <property type="entry name" value="DUF433"/>
</dbReference>
<evidence type="ECO:0000313" key="2">
    <source>
        <dbReference type="Proteomes" id="UP000320674"/>
    </source>
</evidence>